<comment type="caution">
    <text evidence="1">The sequence shown here is derived from an EMBL/GenBank/DDBJ whole genome shotgun (WGS) entry which is preliminary data.</text>
</comment>
<dbReference type="EMBL" id="VWPJ01000012">
    <property type="protein sequence ID" value="KAA5605040.1"/>
    <property type="molecule type" value="Genomic_DNA"/>
</dbReference>
<dbReference type="AlphaFoldDB" id="A0A5M6I9W5"/>
<protein>
    <submittedName>
        <fullName evidence="1">Uncharacterized protein</fullName>
    </submittedName>
</protein>
<reference evidence="1 2" key="1">
    <citation type="submission" date="2019-09" db="EMBL/GenBank/DDBJ databases">
        <title>Genome sequence of Roseospira marina, one of the more divergent members of the non-sulfur purple photosynthetic bacterial family, the Rhodospirillaceae.</title>
        <authorList>
            <person name="Meyer T."/>
            <person name="Kyndt J."/>
        </authorList>
    </citation>
    <scope>NUCLEOTIDE SEQUENCE [LARGE SCALE GENOMIC DNA]</scope>
    <source>
        <strain evidence="1 2">DSM 15113</strain>
    </source>
</reference>
<proteinExistence type="predicted"/>
<organism evidence="1 2">
    <name type="scientific">Roseospira marina</name>
    <dbReference type="NCBI Taxonomy" id="140057"/>
    <lineage>
        <taxon>Bacteria</taxon>
        <taxon>Pseudomonadati</taxon>
        <taxon>Pseudomonadota</taxon>
        <taxon>Alphaproteobacteria</taxon>
        <taxon>Rhodospirillales</taxon>
        <taxon>Rhodospirillaceae</taxon>
        <taxon>Roseospira</taxon>
    </lineage>
</organism>
<accession>A0A5M6I9W5</accession>
<evidence type="ECO:0000313" key="1">
    <source>
        <dbReference type="EMBL" id="KAA5605040.1"/>
    </source>
</evidence>
<dbReference type="OrthoDB" id="7352974at2"/>
<keyword evidence="2" id="KW-1185">Reference proteome</keyword>
<name>A0A5M6I9W5_9PROT</name>
<dbReference type="RefSeq" id="WP_150062952.1">
    <property type="nucleotide sequence ID" value="NZ_JACHII010000010.1"/>
</dbReference>
<dbReference type="Proteomes" id="UP000324065">
    <property type="component" value="Unassembled WGS sequence"/>
</dbReference>
<evidence type="ECO:0000313" key="2">
    <source>
        <dbReference type="Proteomes" id="UP000324065"/>
    </source>
</evidence>
<sequence length="138" mass="15727">MRHQTDNPVFDPAYLGTSGRYPARHVEICWNRSENFLVKDVEVVLVPADADKESTQWARFISWRKKWGGHLGNHSCDEWMEPTGVSPAEVFGVLLSSGFVDTLELQVALREFSAIEECDWAREMLNGFPVEEDAPDWA</sequence>
<gene>
    <name evidence="1" type="ORF">F1188_13480</name>
</gene>